<reference evidence="1" key="1">
    <citation type="journal article" date="2014" name="Nat. Commun.">
        <title>The tobacco genome sequence and its comparison with those of tomato and potato.</title>
        <authorList>
            <person name="Sierro N."/>
            <person name="Battey J.N."/>
            <person name="Ouadi S."/>
            <person name="Bakaher N."/>
            <person name="Bovet L."/>
            <person name="Willig A."/>
            <person name="Goepfert S."/>
            <person name="Peitsch M.C."/>
            <person name="Ivanov N.V."/>
        </authorList>
    </citation>
    <scope>NUCLEOTIDE SEQUENCE [LARGE SCALE GENOMIC DNA]</scope>
</reference>
<reference evidence="2" key="2">
    <citation type="submission" date="2025-08" db="UniProtKB">
        <authorList>
            <consortium name="RefSeq"/>
        </authorList>
    </citation>
    <scope>IDENTIFICATION</scope>
    <source>
        <tissue evidence="2">Leaf</tissue>
    </source>
</reference>
<name>A0AC58TJD0_TOBAC</name>
<evidence type="ECO:0000313" key="2">
    <source>
        <dbReference type="RefSeq" id="XP_075097340.1"/>
    </source>
</evidence>
<dbReference type="RefSeq" id="XP_075097340.1">
    <property type="nucleotide sequence ID" value="XM_075241239.1"/>
</dbReference>
<proteinExistence type="predicted"/>
<keyword evidence="1" id="KW-1185">Reference proteome</keyword>
<sequence>MRSFGVLDHGGRSESHHQQDNVHHGMSTHYDFENEQVEPPVLTQFPEDNIFNLDLADAQSQEENINYDNNTDESEDDTPFHDEGGDEEEENDGHDLTREHAPSPVRPRVYESHVSFHSRHIPYLDHLPSMPDVDALTRDFDEIRTAM</sequence>
<accession>A0AC58TJD0</accession>
<dbReference type="Proteomes" id="UP000790787">
    <property type="component" value="Chromosome 20"/>
</dbReference>
<protein>
    <submittedName>
        <fullName evidence="2">Uncharacterized protein LOC142174860</fullName>
    </submittedName>
</protein>
<evidence type="ECO:0000313" key="1">
    <source>
        <dbReference type="Proteomes" id="UP000790787"/>
    </source>
</evidence>
<gene>
    <name evidence="2" type="primary">LOC142174860</name>
</gene>
<organism evidence="1 2">
    <name type="scientific">Nicotiana tabacum</name>
    <name type="common">Common tobacco</name>
    <dbReference type="NCBI Taxonomy" id="4097"/>
    <lineage>
        <taxon>Eukaryota</taxon>
        <taxon>Viridiplantae</taxon>
        <taxon>Streptophyta</taxon>
        <taxon>Embryophyta</taxon>
        <taxon>Tracheophyta</taxon>
        <taxon>Spermatophyta</taxon>
        <taxon>Magnoliopsida</taxon>
        <taxon>eudicotyledons</taxon>
        <taxon>Gunneridae</taxon>
        <taxon>Pentapetalae</taxon>
        <taxon>asterids</taxon>
        <taxon>lamiids</taxon>
        <taxon>Solanales</taxon>
        <taxon>Solanaceae</taxon>
        <taxon>Nicotianoideae</taxon>
        <taxon>Nicotianeae</taxon>
        <taxon>Nicotiana</taxon>
    </lineage>
</organism>